<dbReference type="Pfam" id="PF00753">
    <property type="entry name" value="Lactamase_B"/>
    <property type="match status" value="2"/>
</dbReference>
<evidence type="ECO:0000256" key="1">
    <source>
        <dbReference type="SAM" id="MobiDB-lite"/>
    </source>
</evidence>
<dbReference type="InterPro" id="IPR036866">
    <property type="entry name" value="RibonucZ/Hydroxyglut_hydro"/>
</dbReference>
<keyword evidence="4" id="KW-1185">Reference proteome</keyword>
<feature type="domain" description="Metallo-beta-lactamase" evidence="2">
    <location>
        <begin position="32"/>
        <end position="190"/>
    </location>
</feature>
<dbReference type="SUPFAM" id="SSF56281">
    <property type="entry name" value="Metallo-hydrolase/oxidoreductase"/>
    <property type="match status" value="1"/>
</dbReference>
<keyword evidence="3" id="KW-0378">Hydrolase</keyword>
<dbReference type="InterPro" id="IPR036388">
    <property type="entry name" value="WH-like_DNA-bd_sf"/>
</dbReference>
<protein>
    <submittedName>
        <fullName evidence="3">Zn-dependent hydrolase</fullName>
    </submittedName>
</protein>
<dbReference type="InterPro" id="IPR041516">
    <property type="entry name" value="LACTB2_WH"/>
</dbReference>
<dbReference type="GO" id="GO:0016787">
    <property type="term" value="F:hydrolase activity"/>
    <property type="evidence" value="ECO:0007669"/>
    <property type="project" value="UniProtKB-KW"/>
</dbReference>
<dbReference type="CDD" id="cd16278">
    <property type="entry name" value="metallo-hydrolase-like_MBL-fold"/>
    <property type="match status" value="1"/>
</dbReference>
<dbReference type="SMART" id="SM00849">
    <property type="entry name" value="Lactamase_B"/>
    <property type="match status" value="1"/>
</dbReference>
<sequence length="295" mass="30914">MTEETPPPAVRTLDGLTRVVLAPNASPMTLEGTNTYLLGDASSGGLVVVDPGPDDPAHLARVEAAIDGADVAAVIITHHHHDHAEAAGWAARWGAALRAFDPGLIPEASTMADGETLSAAGIDLTALHTPGHASDHLCLRIHQTDVVLTGDHVLGRGSTVVNWPDGDMTAYMDSLRRLAGAPGARIYPGHGPEVDRPADKIAEYLAHREDREAQIRAAIDDGADSPPAIVRAVYTDVPEILHPAAERSVRAVLAMLIDRGQADPALMQETGDPIEPSTLAGHAPAGTGPDDEEQR</sequence>
<feature type="region of interest" description="Disordered" evidence="1">
    <location>
        <begin position="266"/>
        <end position="295"/>
    </location>
</feature>
<evidence type="ECO:0000313" key="3">
    <source>
        <dbReference type="EMBL" id="AXV05382.1"/>
    </source>
</evidence>
<dbReference type="Gene3D" id="3.60.15.10">
    <property type="entry name" value="Ribonuclease Z/Hydroxyacylglutathione hydrolase-like"/>
    <property type="match status" value="1"/>
</dbReference>
<dbReference type="AlphaFoldDB" id="A0A346XT35"/>
<dbReference type="InterPro" id="IPR001279">
    <property type="entry name" value="Metallo-B-lactamas"/>
</dbReference>
<dbReference type="Pfam" id="PF17778">
    <property type="entry name" value="WHD_BLACT"/>
    <property type="match status" value="1"/>
</dbReference>
<dbReference type="RefSeq" id="WP_216826361.1">
    <property type="nucleotide sequence ID" value="NZ_CP031165.1"/>
</dbReference>
<name>A0A346XT35_9ACTN</name>
<dbReference type="InterPro" id="IPR050662">
    <property type="entry name" value="Sec-metab_biosynth-thioest"/>
</dbReference>
<reference evidence="3 4" key="1">
    <citation type="submission" date="2018-09" db="EMBL/GenBank/DDBJ databases">
        <title>Complete genome sequence of Euzebya sp. DY32-46 isolated from seawater of Pacific Ocean.</title>
        <authorList>
            <person name="Xu L."/>
            <person name="Wu Y.-H."/>
            <person name="Xu X.-W."/>
        </authorList>
    </citation>
    <scope>NUCLEOTIDE SEQUENCE [LARGE SCALE GENOMIC DNA]</scope>
    <source>
        <strain evidence="3 4">DY32-46</strain>
    </source>
</reference>
<dbReference type="EMBL" id="CP031165">
    <property type="protein sequence ID" value="AXV05382.1"/>
    <property type="molecule type" value="Genomic_DNA"/>
</dbReference>
<dbReference type="Proteomes" id="UP000264006">
    <property type="component" value="Chromosome"/>
</dbReference>
<proteinExistence type="predicted"/>
<dbReference type="PANTHER" id="PTHR23131:SF0">
    <property type="entry name" value="ENDORIBONUCLEASE LACTB2"/>
    <property type="match status" value="1"/>
</dbReference>
<dbReference type="Gene3D" id="1.10.10.10">
    <property type="entry name" value="Winged helix-like DNA-binding domain superfamily/Winged helix DNA-binding domain"/>
    <property type="match status" value="1"/>
</dbReference>
<organism evidence="3 4">
    <name type="scientific">Euzebya pacifica</name>
    <dbReference type="NCBI Taxonomy" id="1608957"/>
    <lineage>
        <taxon>Bacteria</taxon>
        <taxon>Bacillati</taxon>
        <taxon>Actinomycetota</taxon>
        <taxon>Nitriliruptoria</taxon>
        <taxon>Euzebyales</taxon>
    </lineage>
</organism>
<dbReference type="PANTHER" id="PTHR23131">
    <property type="entry name" value="ENDORIBONUCLEASE LACTB2"/>
    <property type="match status" value="1"/>
</dbReference>
<dbReference type="KEGG" id="euz:DVS28_a0681"/>
<evidence type="ECO:0000259" key="2">
    <source>
        <dbReference type="SMART" id="SM00849"/>
    </source>
</evidence>
<accession>A0A346XT35</accession>
<gene>
    <name evidence="3" type="ORF">DVS28_a0681</name>
</gene>
<evidence type="ECO:0000313" key="4">
    <source>
        <dbReference type="Proteomes" id="UP000264006"/>
    </source>
</evidence>